<dbReference type="RefSeq" id="WP_255852660.1">
    <property type="nucleotide sequence ID" value="NZ_CP073347.1"/>
</dbReference>
<dbReference type="Proteomes" id="UP001058461">
    <property type="component" value="Chromosome"/>
</dbReference>
<evidence type="ECO:0008006" key="4">
    <source>
        <dbReference type="Google" id="ProtNLM"/>
    </source>
</evidence>
<keyword evidence="3" id="KW-1185">Reference proteome</keyword>
<evidence type="ECO:0000313" key="3">
    <source>
        <dbReference type="Proteomes" id="UP001058461"/>
    </source>
</evidence>
<name>A0ABY5HEG2_9GAMM</name>
<protein>
    <recommendedName>
        <fullName evidence="4">Transposase</fullName>
    </recommendedName>
</protein>
<gene>
    <name evidence="2" type="ORF">KDW95_15090</name>
</gene>
<feature type="compositionally biased region" description="Polar residues" evidence="1">
    <location>
        <begin position="94"/>
        <end position="111"/>
    </location>
</feature>
<feature type="region of interest" description="Disordered" evidence="1">
    <location>
        <begin position="92"/>
        <end position="111"/>
    </location>
</feature>
<evidence type="ECO:0000256" key="1">
    <source>
        <dbReference type="SAM" id="MobiDB-lite"/>
    </source>
</evidence>
<dbReference type="EMBL" id="CP073347">
    <property type="protein sequence ID" value="UTW10613.1"/>
    <property type="molecule type" value="Genomic_DNA"/>
</dbReference>
<organism evidence="2 3">
    <name type="scientific">Marinobacterium rhizophilum</name>
    <dbReference type="NCBI Taxonomy" id="420402"/>
    <lineage>
        <taxon>Bacteria</taxon>
        <taxon>Pseudomonadati</taxon>
        <taxon>Pseudomonadota</taxon>
        <taxon>Gammaproteobacteria</taxon>
        <taxon>Oceanospirillales</taxon>
        <taxon>Oceanospirillaceae</taxon>
        <taxon>Marinobacterium</taxon>
    </lineage>
</organism>
<proteinExistence type="predicted"/>
<sequence>MNAPIQGWRRLLARLRPQRTRSLIMLGIDTGCHRWHTALNEGTGYRVRAFIDDEPWNHRTRIGDAPVHYPSEVLALALKHRVCALVEVQDNARPASTQHCSASSNDGEYRC</sequence>
<reference evidence="2" key="1">
    <citation type="submission" date="2021-04" db="EMBL/GenBank/DDBJ databases">
        <title>Oceanospirillales bacteria with DddD are important DMSP degraders in coastal seawater.</title>
        <authorList>
            <person name="Liu J."/>
        </authorList>
    </citation>
    <scope>NUCLEOTIDE SEQUENCE</scope>
    <source>
        <strain evidence="2">D13-1</strain>
    </source>
</reference>
<evidence type="ECO:0000313" key="2">
    <source>
        <dbReference type="EMBL" id="UTW10613.1"/>
    </source>
</evidence>
<accession>A0ABY5HEG2</accession>